<evidence type="ECO:0000256" key="3">
    <source>
        <dbReference type="ARBA" id="ARBA00012438"/>
    </source>
</evidence>
<dbReference type="Gene3D" id="3.30.450.20">
    <property type="entry name" value="PAS domain"/>
    <property type="match status" value="1"/>
</dbReference>
<dbReference type="Pfam" id="PF03707">
    <property type="entry name" value="MHYT"/>
    <property type="match status" value="3"/>
</dbReference>
<keyword evidence="6 15" id="KW-0597">Phosphoprotein</keyword>
<keyword evidence="10" id="KW-0547">Nucleotide-binding</keyword>
<dbReference type="SUPFAM" id="SSF47226">
    <property type="entry name" value="Histidine-containing phosphotransfer domain, HPT domain"/>
    <property type="match status" value="1"/>
</dbReference>
<name>A0ABW5UHJ8_9BURK</name>
<dbReference type="InterPro" id="IPR036641">
    <property type="entry name" value="HPT_dom_sf"/>
</dbReference>
<keyword evidence="13 16" id="KW-0472">Membrane</keyword>
<evidence type="ECO:0000256" key="2">
    <source>
        <dbReference type="ARBA" id="ARBA00004429"/>
    </source>
</evidence>
<keyword evidence="4" id="KW-1003">Cell membrane</keyword>
<feature type="domain" description="MHYT" evidence="21">
    <location>
        <begin position="22"/>
        <end position="216"/>
    </location>
</feature>
<accession>A0ABW5UHJ8</accession>
<reference evidence="23" key="1">
    <citation type="journal article" date="2019" name="Int. J. Syst. Evol. Microbiol.">
        <title>The Global Catalogue of Microorganisms (GCM) 10K type strain sequencing project: providing services to taxonomists for standard genome sequencing and annotation.</title>
        <authorList>
            <consortium name="The Broad Institute Genomics Platform"/>
            <consortium name="The Broad Institute Genome Sequencing Center for Infectious Disease"/>
            <person name="Wu L."/>
            <person name="Ma J."/>
        </authorList>
    </citation>
    <scope>NUCLEOTIDE SEQUENCE [LARGE SCALE GENOMIC DNA]</scope>
    <source>
        <strain evidence="23">TISTR 1906</strain>
    </source>
</reference>
<keyword evidence="5" id="KW-0997">Cell inner membrane</keyword>
<organism evidence="22 23">
    <name type="scientific">Comamonas terrae</name>
    <dbReference type="NCBI Taxonomy" id="673548"/>
    <lineage>
        <taxon>Bacteria</taxon>
        <taxon>Pseudomonadati</taxon>
        <taxon>Pseudomonadota</taxon>
        <taxon>Betaproteobacteria</taxon>
        <taxon>Burkholderiales</taxon>
        <taxon>Comamonadaceae</taxon>
        <taxon>Comamonas</taxon>
    </lineage>
</organism>
<dbReference type="EMBL" id="JBHUMV010000001">
    <property type="protein sequence ID" value="MFD2752616.1"/>
    <property type="molecule type" value="Genomic_DNA"/>
</dbReference>
<evidence type="ECO:0000256" key="5">
    <source>
        <dbReference type="ARBA" id="ARBA00022519"/>
    </source>
</evidence>
<comment type="subcellular location">
    <subcellularLocation>
        <location evidence="2">Cell inner membrane</location>
        <topology evidence="2">Multi-pass membrane protein</topology>
    </subcellularLocation>
</comment>
<evidence type="ECO:0000256" key="12">
    <source>
        <dbReference type="ARBA" id="ARBA00023012"/>
    </source>
</evidence>
<dbReference type="Gene3D" id="1.10.287.130">
    <property type="match status" value="1"/>
</dbReference>
<dbReference type="SUPFAM" id="SSF55874">
    <property type="entry name" value="ATPase domain of HSP90 chaperone/DNA topoisomerase II/histidine kinase"/>
    <property type="match status" value="1"/>
</dbReference>
<keyword evidence="23" id="KW-1185">Reference proteome</keyword>
<dbReference type="Gene3D" id="1.20.120.160">
    <property type="entry name" value="HPT domain"/>
    <property type="match status" value="1"/>
</dbReference>
<dbReference type="SMART" id="SM00387">
    <property type="entry name" value="HATPase_c"/>
    <property type="match status" value="1"/>
</dbReference>
<feature type="transmembrane region" description="Helical" evidence="16">
    <location>
        <begin position="123"/>
        <end position="145"/>
    </location>
</feature>
<dbReference type="PRINTS" id="PR00344">
    <property type="entry name" value="BCTRLSENSOR"/>
</dbReference>
<dbReference type="CDD" id="cd00082">
    <property type="entry name" value="HisKA"/>
    <property type="match status" value="1"/>
</dbReference>
<evidence type="ECO:0000259" key="18">
    <source>
        <dbReference type="PROSITE" id="PS50110"/>
    </source>
</evidence>
<evidence type="ECO:0000256" key="4">
    <source>
        <dbReference type="ARBA" id="ARBA00022475"/>
    </source>
</evidence>
<evidence type="ECO:0000256" key="13">
    <source>
        <dbReference type="ARBA" id="ARBA00023136"/>
    </source>
</evidence>
<dbReference type="RefSeq" id="WP_083526522.1">
    <property type="nucleotide sequence ID" value="NZ_BCNT01000003.1"/>
</dbReference>
<dbReference type="Gene3D" id="3.40.50.2300">
    <property type="match status" value="1"/>
</dbReference>
<dbReference type="InterPro" id="IPR013767">
    <property type="entry name" value="PAS_fold"/>
</dbReference>
<keyword evidence="10" id="KW-0067">ATP-binding</keyword>
<dbReference type="InterPro" id="IPR011006">
    <property type="entry name" value="CheY-like_superfamily"/>
</dbReference>
<dbReference type="NCBIfam" id="TIGR00229">
    <property type="entry name" value="sensory_box"/>
    <property type="match status" value="1"/>
</dbReference>
<dbReference type="SUPFAM" id="SSF55785">
    <property type="entry name" value="PYP-like sensor domain (PAS domain)"/>
    <property type="match status" value="1"/>
</dbReference>
<comment type="caution">
    <text evidence="22">The sequence shown here is derived from an EMBL/GenBank/DDBJ whole genome shotgun (WGS) entry which is preliminary data.</text>
</comment>
<evidence type="ECO:0000259" key="21">
    <source>
        <dbReference type="PROSITE" id="PS50924"/>
    </source>
</evidence>
<keyword evidence="7" id="KW-0808">Transferase</keyword>
<evidence type="ECO:0000259" key="20">
    <source>
        <dbReference type="PROSITE" id="PS50894"/>
    </source>
</evidence>
<dbReference type="InterPro" id="IPR036097">
    <property type="entry name" value="HisK_dim/P_sf"/>
</dbReference>
<evidence type="ECO:0000313" key="23">
    <source>
        <dbReference type="Proteomes" id="UP001597463"/>
    </source>
</evidence>
<evidence type="ECO:0000256" key="15">
    <source>
        <dbReference type="PROSITE-ProRule" id="PRU00169"/>
    </source>
</evidence>
<dbReference type="InterPro" id="IPR003594">
    <property type="entry name" value="HATPase_dom"/>
</dbReference>
<dbReference type="PROSITE" id="PS50109">
    <property type="entry name" value="HIS_KIN"/>
    <property type="match status" value="1"/>
</dbReference>
<evidence type="ECO:0000256" key="1">
    <source>
        <dbReference type="ARBA" id="ARBA00000085"/>
    </source>
</evidence>
<dbReference type="PANTHER" id="PTHR43047">
    <property type="entry name" value="TWO-COMPONENT HISTIDINE PROTEIN KINASE"/>
    <property type="match status" value="1"/>
</dbReference>
<dbReference type="SUPFAM" id="SSF47384">
    <property type="entry name" value="Homodimeric domain of signal transducing histidine kinase"/>
    <property type="match status" value="1"/>
</dbReference>
<dbReference type="Proteomes" id="UP001597463">
    <property type="component" value="Unassembled WGS sequence"/>
</dbReference>
<dbReference type="InterPro" id="IPR005330">
    <property type="entry name" value="MHYT_dom"/>
</dbReference>
<keyword evidence="8 16" id="KW-0812">Transmembrane</keyword>
<feature type="transmembrane region" description="Helical" evidence="16">
    <location>
        <begin position="89"/>
        <end position="111"/>
    </location>
</feature>
<dbReference type="Gene3D" id="3.30.565.10">
    <property type="entry name" value="Histidine kinase-like ATPase, C-terminal domain"/>
    <property type="match status" value="1"/>
</dbReference>
<dbReference type="Pfam" id="PF01627">
    <property type="entry name" value="Hpt"/>
    <property type="match status" value="1"/>
</dbReference>
<keyword evidence="9" id="KW-0418">Kinase</keyword>
<dbReference type="InterPro" id="IPR008207">
    <property type="entry name" value="Sig_transdc_His_kin_Hpt_dom"/>
</dbReference>
<gene>
    <name evidence="22" type="ORF">ACFSW6_00830</name>
</gene>
<dbReference type="CDD" id="cd17546">
    <property type="entry name" value="REC_hyHK_CKI1_RcsC-like"/>
    <property type="match status" value="1"/>
</dbReference>
<dbReference type="InterPro" id="IPR035965">
    <property type="entry name" value="PAS-like_dom_sf"/>
</dbReference>
<feature type="domain" description="PAS" evidence="19">
    <location>
        <begin position="267"/>
        <end position="320"/>
    </location>
</feature>
<evidence type="ECO:0000256" key="16">
    <source>
        <dbReference type="PROSITE-ProRule" id="PRU00244"/>
    </source>
</evidence>
<evidence type="ECO:0000259" key="17">
    <source>
        <dbReference type="PROSITE" id="PS50109"/>
    </source>
</evidence>
<evidence type="ECO:0000256" key="14">
    <source>
        <dbReference type="PROSITE-ProRule" id="PRU00110"/>
    </source>
</evidence>
<dbReference type="InterPro" id="IPR036890">
    <property type="entry name" value="HATPase_C_sf"/>
</dbReference>
<feature type="transmembrane region" description="Helical" evidence="16">
    <location>
        <begin position="191"/>
        <end position="212"/>
    </location>
</feature>
<keyword evidence="12" id="KW-0902">Two-component regulatory system</keyword>
<dbReference type="CDD" id="cd00130">
    <property type="entry name" value="PAS"/>
    <property type="match status" value="1"/>
</dbReference>
<dbReference type="InterPro" id="IPR005467">
    <property type="entry name" value="His_kinase_dom"/>
</dbReference>
<feature type="transmembrane region" description="Helical" evidence="16">
    <location>
        <begin position="232"/>
        <end position="255"/>
    </location>
</feature>
<comment type="catalytic activity">
    <reaction evidence="1">
        <text>ATP + protein L-histidine = ADP + protein N-phospho-L-histidine.</text>
        <dbReference type="EC" id="2.7.13.3"/>
    </reaction>
</comment>
<protein>
    <recommendedName>
        <fullName evidence="3">histidine kinase</fullName>
        <ecNumber evidence="3">2.7.13.3</ecNumber>
    </recommendedName>
</protein>
<evidence type="ECO:0000256" key="8">
    <source>
        <dbReference type="ARBA" id="ARBA00022692"/>
    </source>
</evidence>
<dbReference type="PANTHER" id="PTHR43047:SF64">
    <property type="entry name" value="HISTIDINE KINASE CONTAINING CHEY-HOMOLOGOUS RECEIVER DOMAIN AND PAS DOMAIN-RELATED"/>
    <property type="match status" value="1"/>
</dbReference>
<sequence length="985" mass="106558">MEALRDFFIDTTAHASYLHGSHDPGLVLLSVFVSMFSATMALQTAQTARRTESALYRHIALGTGALALGGGIWTMHFIGMLAYELPTGVHYATGLTLLSLLPACIASWCALRILAQRHVSRPQLLASGTLVGAGIGTMHYSGMAAMQTSLQMRYDPFTFALSIVVAVVLATLALWVRYGLRQTRLSAHQRFYAAGSTMGLAIAGMHYTGMAAVRFSGFPGPAEPGLLLNTTYASLGLSSFTITVAVMVAALNGLIRTRELYRQVDDSRSRLRAILDTAVDGIITIDSRGLIKSFNHSAERLFGWSAAEVTGKNIKMLMPEPDQSKHDSYLRNYRTTGDPKIIGTGREVMGLRKNGSLLPMRLAVGRVELPGELLFVGFVTDISDRHALEASLREAAERAEQATATKSSFLANMSHEIRTPMNSIIGFTELLLRDDLTPAQRSHLNTIRQSSRSLLRLINDILDTTKMEKGRLELEQTTFSLKGLAMQIESSLRLGAQAKHLVLATHYPAGMPEHYLGDPLRLLQILTNLVGNAIKFTESGTVDVVFSREQDMVHVQVRDSGIGMTPQQIEAIFTPFTQADASISRRFGGTGLGTSIARQLAELMGGRIEVESLFGQGSTFHVWLPLPVAQGPAAAPPEAAQVQLPALHVLIADDIPQNLELLSLTLENAGHRVAMACDGAEAVEKFKAGPFDIVLMDVHMPGTDGLQATRLLRQHERATGRTRTPVIALTASVMADDRRAALQAGMDGFAIKPLDVPRLFAEMAQVLDIPQNAALHTPQAAIGPALAPASVIDWGRGALLWGSEARLARAIEQFLDAALEKYPLPAAAAVEIDWEQTVFSLHGLKGATGNLALADIAQLAGQLETLAREKQRTAVLAQMPQLLAKLQLARQAVSQRHGNAATTAEAAQALPRAEDLLPAMQSLLSMLARSELDDTLLDQVCTGLEMQQRRSQAQSLRAAVEAFEFRQAHALLQQLLGERSLSVAP</sequence>
<dbReference type="PROSITE" id="PS50112">
    <property type="entry name" value="PAS"/>
    <property type="match status" value="1"/>
</dbReference>
<dbReference type="Pfam" id="PF00989">
    <property type="entry name" value="PAS"/>
    <property type="match status" value="1"/>
</dbReference>
<evidence type="ECO:0000256" key="9">
    <source>
        <dbReference type="ARBA" id="ARBA00022777"/>
    </source>
</evidence>
<feature type="modified residue" description="4-aspartylphosphate" evidence="15">
    <location>
        <position position="697"/>
    </location>
</feature>
<dbReference type="Pfam" id="PF00512">
    <property type="entry name" value="HisKA"/>
    <property type="match status" value="1"/>
</dbReference>
<dbReference type="SMART" id="SM00388">
    <property type="entry name" value="HisKA"/>
    <property type="match status" value="1"/>
</dbReference>
<dbReference type="SMART" id="SM00091">
    <property type="entry name" value="PAS"/>
    <property type="match status" value="1"/>
</dbReference>
<dbReference type="Pfam" id="PF02518">
    <property type="entry name" value="HATPase_c"/>
    <property type="match status" value="1"/>
</dbReference>
<dbReference type="InterPro" id="IPR004358">
    <property type="entry name" value="Sig_transdc_His_kin-like_C"/>
</dbReference>
<feature type="transmembrane region" description="Helical" evidence="16">
    <location>
        <begin position="157"/>
        <end position="179"/>
    </location>
</feature>
<evidence type="ECO:0000256" key="6">
    <source>
        <dbReference type="ARBA" id="ARBA00022553"/>
    </source>
</evidence>
<feature type="domain" description="HPt" evidence="20">
    <location>
        <begin position="803"/>
        <end position="893"/>
    </location>
</feature>
<dbReference type="SUPFAM" id="SSF52172">
    <property type="entry name" value="CheY-like"/>
    <property type="match status" value="1"/>
</dbReference>
<dbReference type="Pfam" id="PF00072">
    <property type="entry name" value="Response_reg"/>
    <property type="match status" value="1"/>
</dbReference>
<feature type="domain" description="Response regulatory" evidence="18">
    <location>
        <begin position="648"/>
        <end position="767"/>
    </location>
</feature>
<dbReference type="PROSITE" id="PS50924">
    <property type="entry name" value="MHYT"/>
    <property type="match status" value="1"/>
</dbReference>
<dbReference type="PROSITE" id="PS50894">
    <property type="entry name" value="HPT"/>
    <property type="match status" value="1"/>
</dbReference>
<evidence type="ECO:0000256" key="11">
    <source>
        <dbReference type="ARBA" id="ARBA00022989"/>
    </source>
</evidence>
<keyword evidence="11 16" id="KW-1133">Transmembrane helix</keyword>
<proteinExistence type="predicted"/>
<dbReference type="InterPro" id="IPR003661">
    <property type="entry name" value="HisK_dim/P_dom"/>
</dbReference>
<dbReference type="CDD" id="cd16922">
    <property type="entry name" value="HATPase_EvgS-ArcB-TorS-like"/>
    <property type="match status" value="1"/>
</dbReference>
<dbReference type="InterPro" id="IPR001789">
    <property type="entry name" value="Sig_transdc_resp-reg_receiver"/>
</dbReference>
<dbReference type="PROSITE" id="PS50110">
    <property type="entry name" value="RESPONSE_REGULATORY"/>
    <property type="match status" value="1"/>
</dbReference>
<dbReference type="InterPro" id="IPR000014">
    <property type="entry name" value="PAS"/>
</dbReference>
<dbReference type="SMART" id="SM00448">
    <property type="entry name" value="REC"/>
    <property type="match status" value="1"/>
</dbReference>
<evidence type="ECO:0000256" key="7">
    <source>
        <dbReference type="ARBA" id="ARBA00022679"/>
    </source>
</evidence>
<evidence type="ECO:0000256" key="10">
    <source>
        <dbReference type="ARBA" id="ARBA00022840"/>
    </source>
</evidence>
<feature type="modified residue" description="Phosphohistidine" evidence="14">
    <location>
        <position position="842"/>
    </location>
</feature>
<feature type="transmembrane region" description="Helical" evidence="16">
    <location>
        <begin position="54"/>
        <end position="83"/>
    </location>
</feature>
<feature type="transmembrane region" description="Helical" evidence="16">
    <location>
        <begin position="25"/>
        <end position="42"/>
    </location>
</feature>
<feature type="domain" description="Histidine kinase" evidence="17">
    <location>
        <begin position="412"/>
        <end position="628"/>
    </location>
</feature>
<evidence type="ECO:0000259" key="19">
    <source>
        <dbReference type="PROSITE" id="PS50112"/>
    </source>
</evidence>
<evidence type="ECO:0000313" key="22">
    <source>
        <dbReference type="EMBL" id="MFD2752616.1"/>
    </source>
</evidence>
<dbReference type="EC" id="2.7.13.3" evidence="3"/>